<dbReference type="InterPro" id="IPR050744">
    <property type="entry name" value="AI-2_Isomerase_LsrG"/>
</dbReference>
<proteinExistence type="predicted"/>
<keyword evidence="3" id="KW-0503">Monooxygenase</keyword>
<feature type="chain" id="PRO_5016420234" evidence="1">
    <location>
        <begin position="28"/>
        <end position="246"/>
    </location>
</feature>
<keyword evidence="1" id="KW-0732">Signal</keyword>
<name>A0A327QY56_9BACT</name>
<evidence type="ECO:0000259" key="2">
    <source>
        <dbReference type="PROSITE" id="PS51725"/>
    </source>
</evidence>
<dbReference type="SUPFAM" id="SSF54909">
    <property type="entry name" value="Dimeric alpha+beta barrel"/>
    <property type="match status" value="2"/>
</dbReference>
<accession>A0A327QY56</accession>
<keyword evidence="4" id="KW-1185">Reference proteome</keyword>
<dbReference type="PANTHER" id="PTHR33336">
    <property type="entry name" value="QUINOL MONOOXYGENASE YGIN-RELATED"/>
    <property type="match status" value="1"/>
</dbReference>
<dbReference type="EMBL" id="QLLL01000002">
    <property type="protein sequence ID" value="RAJ08353.1"/>
    <property type="molecule type" value="Genomic_DNA"/>
</dbReference>
<feature type="domain" description="ABM" evidence="2">
    <location>
        <begin position="40"/>
        <end position="128"/>
    </location>
</feature>
<dbReference type="AlphaFoldDB" id="A0A327QY56"/>
<dbReference type="OrthoDB" id="9792284at2"/>
<evidence type="ECO:0000256" key="1">
    <source>
        <dbReference type="SAM" id="SignalP"/>
    </source>
</evidence>
<sequence>MHKKAIISSLKLILFSMVWVGLSNLQAAAQNSSKQSPSTVVVITKYEVKEGNQDKVKKALKNYVRVSSNNEQNIMAKAYNEEGHTKVLWVIERWKSQLAYERFRNTAACKAIAAFTKDVLPVKPLEIFVNDLEPVSKKQWRTTANATDKPLTIMLFVDAKPGTEDRFKKIYHEAMPKFRSEPGVINYQLSQFKQDKTQFVTYEHFRNEAAFQYHLNFPPIKPVIEYLHTSIKKQPFETGLHRLVEF</sequence>
<feature type="signal peptide" evidence="1">
    <location>
        <begin position="1"/>
        <end position="27"/>
    </location>
</feature>
<feature type="domain" description="ABM" evidence="2">
    <location>
        <begin position="151"/>
        <end position="240"/>
    </location>
</feature>
<dbReference type="InterPro" id="IPR011008">
    <property type="entry name" value="Dimeric_a/b-barrel"/>
</dbReference>
<evidence type="ECO:0000313" key="4">
    <source>
        <dbReference type="Proteomes" id="UP000249547"/>
    </source>
</evidence>
<protein>
    <submittedName>
        <fullName evidence="3">Quinol monooxygenase YgiN</fullName>
    </submittedName>
</protein>
<dbReference type="Gene3D" id="3.30.70.100">
    <property type="match status" value="1"/>
</dbReference>
<dbReference type="PANTHER" id="PTHR33336:SF15">
    <property type="entry name" value="ABM DOMAIN-CONTAINING PROTEIN"/>
    <property type="match status" value="1"/>
</dbReference>
<reference evidence="3 4" key="1">
    <citation type="submission" date="2018-06" db="EMBL/GenBank/DDBJ databases">
        <title>Genomic Encyclopedia of Archaeal and Bacterial Type Strains, Phase II (KMG-II): from individual species to whole genera.</title>
        <authorList>
            <person name="Goeker M."/>
        </authorList>
    </citation>
    <scope>NUCLEOTIDE SEQUENCE [LARGE SCALE GENOMIC DNA]</scope>
    <source>
        <strain evidence="3 4">DSM 23857</strain>
    </source>
</reference>
<evidence type="ECO:0000313" key="3">
    <source>
        <dbReference type="EMBL" id="RAJ08353.1"/>
    </source>
</evidence>
<gene>
    <name evidence="3" type="ORF">LX64_01001</name>
</gene>
<organism evidence="3 4">
    <name type="scientific">Chitinophaga skermanii</name>
    <dbReference type="NCBI Taxonomy" id="331697"/>
    <lineage>
        <taxon>Bacteria</taxon>
        <taxon>Pseudomonadati</taxon>
        <taxon>Bacteroidota</taxon>
        <taxon>Chitinophagia</taxon>
        <taxon>Chitinophagales</taxon>
        <taxon>Chitinophagaceae</taxon>
        <taxon>Chitinophaga</taxon>
    </lineage>
</organism>
<dbReference type="RefSeq" id="WP_111596510.1">
    <property type="nucleotide sequence ID" value="NZ_QLLL01000002.1"/>
</dbReference>
<keyword evidence="3" id="KW-0560">Oxidoreductase</keyword>
<dbReference type="PROSITE" id="PS51725">
    <property type="entry name" value="ABM"/>
    <property type="match status" value="2"/>
</dbReference>
<dbReference type="Pfam" id="PF03992">
    <property type="entry name" value="ABM"/>
    <property type="match status" value="2"/>
</dbReference>
<dbReference type="Proteomes" id="UP000249547">
    <property type="component" value="Unassembled WGS sequence"/>
</dbReference>
<comment type="caution">
    <text evidence="3">The sequence shown here is derived from an EMBL/GenBank/DDBJ whole genome shotgun (WGS) entry which is preliminary data.</text>
</comment>
<dbReference type="InterPro" id="IPR007138">
    <property type="entry name" value="ABM_dom"/>
</dbReference>
<dbReference type="GO" id="GO:0004497">
    <property type="term" value="F:monooxygenase activity"/>
    <property type="evidence" value="ECO:0007669"/>
    <property type="project" value="UniProtKB-KW"/>
</dbReference>